<accession>A0A855UAS7</accession>
<proteinExistence type="predicted"/>
<evidence type="ECO:0000256" key="2">
    <source>
        <dbReference type="SAM" id="Phobius"/>
    </source>
</evidence>
<dbReference type="RefSeq" id="WP_010715710.1">
    <property type="nucleotide sequence ID" value="NZ_CABGSX010000006.1"/>
</dbReference>
<feature type="transmembrane region" description="Helical" evidence="2">
    <location>
        <begin position="293"/>
        <end position="313"/>
    </location>
</feature>
<feature type="transmembrane region" description="Helical" evidence="2">
    <location>
        <begin position="95"/>
        <end position="114"/>
    </location>
</feature>
<dbReference type="AlphaFoldDB" id="A0A855UAS7"/>
<feature type="region of interest" description="Disordered" evidence="1">
    <location>
        <begin position="410"/>
        <end position="500"/>
    </location>
</feature>
<keyword evidence="2" id="KW-0472">Membrane</keyword>
<keyword evidence="2" id="KW-1133">Transmembrane helix</keyword>
<feature type="compositionally biased region" description="Polar residues" evidence="1">
    <location>
        <begin position="431"/>
        <end position="468"/>
    </location>
</feature>
<dbReference type="NCBIfam" id="NF045890">
    <property type="entry name" value="conj_pls20_p028"/>
    <property type="match status" value="1"/>
</dbReference>
<dbReference type="InterPro" id="IPR058521">
    <property type="entry name" value="DUF8208"/>
</dbReference>
<evidence type="ECO:0000259" key="3">
    <source>
        <dbReference type="Pfam" id="PF26635"/>
    </source>
</evidence>
<feature type="compositionally biased region" description="Polar residues" evidence="1">
    <location>
        <begin position="413"/>
        <end position="423"/>
    </location>
</feature>
<reference evidence="4 5" key="1">
    <citation type="submission" date="2018-04" db="EMBL/GenBank/DDBJ databases">
        <authorList>
            <person name="Van Tyne D."/>
        </authorList>
    </citation>
    <scope>NUCLEOTIDE SEQUENCE [LARGE SCALE GENOMIC DNA]</scope>
    <source>
        <strain evidence="4 5">B2535</strain>
    </source>
</reference>
<evidence type="ECO:0000313" key="4">
    <source>
        <dbReference type="EMBL" id="PTN72719.1"/>
    </source>
</evidence>
<evidence type="ECO:0000256" key="1">
    <source>
        <dbReference type="SAM" id="MobiDB-lite"/>
    </source>
</evidence>
<protein>
    <recommendedName>
        <fullName evidence="3">DUF8208 domain-containing protein</fullName>
    </recommendedName>
</protein>
<evidence type="ECO:0000313" key="5">
    <source>
        <dbReference type="Proteomes" id="UP000244140"/>
    </source>
</evidence>
<dbReference type="Proteomes" id="UP000244140">
    <property type="component" value="Unassembled WGS sequence"/>
</dbReference>
<gene>
    <name evidence="4" type="ORF">DAI13_17340</name>
</gene>
<dbReference type="InterPro" id="IPR058066">
    <property type="entry name" value="pXO2-14_N"/>
</dbReference>
<feature type="domain" description="DUF8208" evidence="3">
    <location>
        <begin position="15"/>
        <end position="360"/>
    </location>
</feature>
<sequence length="629" mass="69443">MKEELLKFRDLLHIASWIMDSLRDLGFVLLKGIAWTVDSVSGMTKEVYKLIDFYNYKPIKEMIDTYQPIIFAIGAIAVAYFGYRIMSIKKTDKNVFVESVILAMTILVLLPWGLQQGAGLVGAGTKLLTNERSASTEVFKNNITDLYTVDKNEWKSTDTQNDIDKKVDIELLNISEKVDTSNWLFNESPLSKKGKDLLTKQVVMVDGKPEVADMKSFWSIGDPAYYRYSWHPWLITLELFTKLIVYFFVMFKAARMINELGLLYLLTMGISLTDLKDGQRNKQLVLKIRDTFVVLYMVMFLINIFDLWSGFVAQADISSLAKGIAVAAGAWLVIDGPNFVEQLFGIDAGLSSVGRSVMAVTQGSIAGKGLAKTAGSMIKNTPKSAYRGARKIARTGAYVGGGMKGLIDGFKPSKNQATPTGTPDLSKKKVANTSNDNSQNNGSKSVNTQESSGNIGMNPTNLNQNSPLSKVHENEATRPAKPTKEMQKSLSKLKKPAAPIRNPKQQAMQNKKVLADLGVNPNTPLSNVNSASKARKVLEGKPILPPVPMVGEKQFPKHVQEASQEGRAAMVRDMQPRAIDRESVGDKVVGLYAQGAKRVLDSGTTARRTRKVYDVSKATSKRISDQFKD</sequence>
<feature type="compositionally biased region" description="Basic and acidic residues" evidence="1">
    <location>
        <begin position="470"/>
        <end position="487"/>
    </location>
</feature>
<organism evidence="4 5">
    <name type="scientific">Enterococcus faecalis</name>
    <name type="common">Streptococcus faecalis</name>
    <dbReference type="NCBI Taxonomy" id="1351"/>
    <lineage>
        <taxon>Bacteria</taxon>
        <taxon>Bacillati</taxon>
        <taxon>Bacillota</taxon>
        <taxon>Bacilli</taxon>
        <taxon>Lactobacillales</taxon>
        <taxon>Enterococcaceae</taxon>
        <taxon>Enterococcus</taxon>
    </lineage>
</organism>
<dbReference type="EMBL" id="PZZH01000003">
    <property type="protein sequence ID" value="PTN72719.1"/>
    <property type="molecule type" value="Genomic_DNA"/>
</dbReference>
<comment type="caution">
    <text evidence="4">The sequence shown here is derived from an EMBL/GenBank/DDBJ whole genome shotgun (WGS) entry which is preliminary data.</text>
</comment>
<keyword evidence="2" id="KW-0812">Transmembrane</keyword>
<feature type="transmembrane region" description="Helical" evidence="2">
    <location>
        <begin position="230"/>
        <end position="249"/>
    </location>
</feature>
<feature type="transmembrane region" description="Helical" evidence="2">
    <location>
        <begin position="65"/>
        <end position="83"/>
    </location>
</feature>
<dbReference type="Pfam" id="PF26635">
    <property type="entry name" value="DUF8208"/>
    <property type="match status" value="1"/>
</dbReference>
<name>A0A855UAS7_ENTFL</name>